<reference evidence="12 13" key="1">
    <citation type="submission" date="2015-09" db="EMBL/GenBank/DDBJ databases">
        <authorList>
            <consortium name="Pathogen Informatics"/>
        </authorList>
    </citation>
    <scope>NUCLEOTIDE SEQUENCE [LARGE SCALE GENOMIC DNA]</scope>
    <source>
        <strain evidence="2 12">2789STDY5834880</strain>
        <strain evidence="3 13">2789STDY5834946</strain>
    </source>
</reference>
<dbReference type="EMBL" id="CP103166">
    <property type="protein sequence ID" value="UVQ97736.1"/>
    <property type="molecule type" value="Genomic_DNA"/>
</dbReference>
<evidence type="ECO:0000313" key="5">
    <source>
        <dbReference type="EMBL" id="KAA5495856.1"/>
    </source>
</evidence>
<dbReference type="EMBL" id="VVYF01000001">
    <property type="protein sequence ID" value="KAA5495856.1"/>
    <property type="molecule type" value="Genomic_DNA"/>
</dbReference>
<dbReference type="EMBL" id="QSJD01000044">
    <property type="protein sequence ID" value="RHD43343.1"/>
    <property type="molecule type" value="Genomic_DNA"/>
</dbReference>
<dbReference type="Proteomes" id="UP000283512">
    <property type="component" value="Unassembled WGS sequence"/>
</dbReference>
<evidence type="ECO:0000313" key="2">
    <source>
        <dbReference type="EMBL" id="CUO67466.1"/>
    </source>
</evidence>
<feature type="transmembrane region" description="Helical" evidence="1">
    <location>
        <begin position="73"/>
        <end position="95"/>
    </location>
</feature>
<evidence type="ECO:0000313" key="13">
    <source>
        <dbReference type="Proteomes" id="UP000095725"/>
    </source>
</evidence>
<keyword evidence="1" id="KW-0812">Transmembrane</keyword>
<dbReference type="Proteomes" id="UP001170023">
    <property type="component" value="Unassembled WGS sequence"/>
</dbReference>
<keyword evidence="1" id="KW-0472">Membrane</keyword>
<dbReference type="EMBL" id="VVYD01000001">
    <property type="protein sequence ID" value="KAA5504101.1"/>
    <property type="molecule type" value="Genomic_DNA"/>
</dbReference>
<evidence type="ECO:0000313" key="9">
    <source>
        <dbReference type="EMBL" id="RHD43343.1"/>
    </source>
</evidence>
<dbReference type="EMBL" id="QRKD01000014">
    <property type="protein sequence ID" value="RHH88253.1"/>
    <property type="molecule type" value="Genomic_DNA"/>
</dbReference>
<accession>A0A174H2D1</accession>
<evidence type="ECO:0000313" key="18">
    <source>
        <dbReference type="Proteomes" id="UP000427825"/>
    </source>
</evidence>
<evidence type="ECO:0000313" key="3">
    <source>
        <dbReference type="EMBL" id="CUP95889.1"/>
    </source>
</evidence>
<dbReference type="EMBL" id="JAUONL010000020">
    <property type="protein sequence ID" value="MDO6359626.1"/>
    <property type="molecule type" value="Genomic_DNA"/>
</dbReference>
<dbReference type="EMBL" id="VVYJ01000001">
    <property type="protein sequence ID" value="KAA5481422.1"/>
    <property type="molecule type" value="Genomic_DNA"/>
</dbReference>
<dbReference type="Proteomes" id="UP000095657">
    <property type="component" value="Unassembled WGS sequence"/>
</dbReference>
<keyword evidence="1" id="KW-1133">Transmembrane helix</keyword>
<feature type="transmembrane region" description="Helical" evidence="1">
    <location>
        <begin position="45"/>
        <end position="67"/>
    </location>
</feature>
<evidence type="ECO:0000313" key="6">
    <source>
        <dbReference type="EMBL" id="KAA5504101.1"/>
    </source>
</evidence>
<dbReference type="Proteomes" id="UP000284431">
    <property type="component" value="Unassembled WGS sequence"/>
</dbReference>
<gene>
    <name evidence="10" type="ORF">DW190_14185</name>
    <name evidence="9" type="ORF">DW794_19160</name>
    <name evidence="8" type="ORF">DXA49_11345</name>
    <name evidence="2" type="ORF">ERS852494_00484</name>
    <name evidence="3" type="ORF">ERS852558_01431</name>
    <name evidence="6" type="ORF">F2Y31_02345</name>
    <name evidence="5" type="ORF">F2Y35_01090</name>
    <name evidence="4" type="ORF">F2Y39_01905</name>
    <name evidence="11" type="ORF">NXW23_05095</name>
    <name evidence="7" type="ORF">Q4469_18435</name>
</gene>
<reference evidence="14 15" key="2">
    <citation type="submission" date="2018-08" db="EMBL/GenBank/DDBJ databases">
        <title>A genome reference for cultivated species of the human gut microbiota.</title>
        <authorList>
            <person name="Zou Y."/>
            <person name="Xue W."/>
            <person name="Luo G."/>
        </authorList>
    </citation>
    <scope>NUCLEOTIDE SEQUENCE [LARGE SCALE GENOMIC DNA]</scope>
    <source>
        <strain evidence="10 14">AM16-49B</strain>
        <strain evidence="9 16">AM31-16AC</strain>
        <strain evidence="8 15">OF02-6LB</strain>
    </source>
</reference>
<dbReference type="AlphaFoldDB" id="A0A174H2D1"/>
<dbReference type="Proteomes" id="UP000368418">
    <property type="component" value="Unassembled WGS sequence"/>
</dbReference>
<evidence type="ECO:0000313" key="12">
    <source>
        <dbReference type="Proteomes" id="UP000095657"/>
    </source>
</evidence>
<evidence type="ECO:0000313" key="15">
    <source>
        <dbReference type="Proteomes" id="UP000284431"/>
    </source>
</evidence>
<evidence type="ECO:0000313" key="19">
    <source>
        <dbReference type="Proteomes" id="UP000491168"/>
    </source>
</evidence>
<evidence type="ECO:0008006" key="20">
    <source>
        <dbReference type="Google" id="ProtNLM"/>
    </source>
</evidence>
<sequence length="193" mass="23043">MEFDELKKAWGQFNDKINCQEVVERQQVEEMLAKKRMTSYNRLLWYERISLGILFFLFLNVLVYILIDPFFLAMSDIVFFIAISVPFGINLFQYYKLKQAGCMKYDLERQILHVLQYKSSLYWGYISTYVAFVPFLAWFIIYATLVRGCIIVGIVLLLVILDIFVFRHLYRKVGQLLEANKELRRLEDMIQNN</sequence>
<evidence type="ECO:0000313" key="10">
    <source>
        <dbReference type="EMBL" id="RHH88253.1"/>
    </source>
</evidence>
<feature type="transmembrane region" description="Helical" evidence="1">
    <location>
        <begin position="150"/>
        <end position="170"/>
    </location>
</feature>
<organism evidence="2 12">
    <name type="scientific">Bacteroides caccae</name>
    <dbReference type="NCBI Taxonomy" id="47678"/>
    <lineage>
        <taxon>Bacteria</taxon>
        <taxon>Pseudomonadati</taxon>
        <taxon>Bacteroidota</taxon>
        <taxon>Bacteroidia</taxon>
        <taxon>Bacteroidales</taxon>
        <taxon>Bacteroidaceae</taxon>
        <taxon>Bacteroides</taxon>
    </lineage>
</organism>
<protein>
    <recommendedName>
        <fullName evidence="20">Transmembrane protein</fullName>
    </recommendedName>
</protein>
<dbReference type="Proteomes" id="UP000095725">
    <property type="component" value="Unassembled WGS sequence"/>
</dbReference>
<dbReference type="Proteomes" id="UP000491168">
    <property type="component" value="Unassembled WGS sequence"/>
</dbReference>
<dbReference type="Proteomes" id="UP000427825">
    <property type="component" value="Unassembled WGS sequence"/>
</dbReference>
<dbReference type="EMBL" id="QSCS01000016">
    <property type="protein sequence ID" value="RGY25280.1"/>
    <property type="molecule type" value="Genomic_DNA"/>
</dbReference>
<evidence type="ECO:0000313" key="7">
    <source>
        <dbReference type="EMBL" id="MDO6359626.1"/>
    </source>
</evidence>
<evidence type="ECO:0000313" key="17">
    <source>
        <dbReference type="Proteomes" id="UP000368418"/>
    </source>
</evidence>
<evidence type="ECO:0000313" key="11">
    <source>
        <dbReference type="EMBL" id="UVQ97736.1"/>
    </source>
</evidence>
<dbReference type="GeneID" id="75112423"/>
<dbReference type="Proteomes" id="UP000284689">
    <property type="component" value="Unassembled WGS sequence"/>
</dbReference>
<dbReference type="EMBL" id="CZAI01000001">
    <property type="protein sequence ID" value="CUO67466.1"/>
    <property type="molecule type" value="Genomic_DNA"/>
</dbReference>
<reference evidence="11" key="4">
    <citation type="submission" date="2022-08" db="EMBL/GenBank/DDBJ databases">
        <title>Genome Sequencing of Bacteroides fragilis Group Isolates with Nanopore Technology.</title>
        <authorList>
            <person name="Tisza M.J."/>
            <person name="Smith D."/>
            <person name="Dekker J.P."/>
        </authorList>
    </citation>
    <scope>NUCLEOTIDE SEQUENCE</scope>
    <source>
        <strain evidence="11">BFG-474</strain>
    </source>
</reference>
<dbReference type="STRING" id="47678.ERS852494_00484"/>
<dbReference type="EMBL" id="CZBL01000004">
    <property type="protein sequence ID" value="CUP95889.1"/>
    <property type="molecule type" value="Genomic_DNA"/>
</dbReference>
<dbReference type="Proteomes" id="UP001060260">
    <property type="component" value="Chromosome"/>
</dbReference>
<reference evidence="7" key="5">
    <citation type="submission" date="2023-07" db="EMBL/GenBank/DDBJ databases">
        <title>Whole Genome Sequencing of Colonoscopy isolates.</title>
        <authorList>
            <person name="Surve S.V."/>
            <person name="Valls R.A."/>
            <person name="Barrak K.E."/>
            <person name="Gardner T.B."/>
            <person name="O'Toole G.A."/>
        </authorList>
    </citation>
    <scope>NUCLEOTIDE SEQUENCE</scope>
    <source>
        <strain evidence="7">GP0119</strain>
    </source>
</reference>
<name>A0A174H2D1_9BACE</name>
<evidence type="ECO:0000313" key="16">
    <source>
        <dbReference type="Proteomes" id="UP000284689"/>
    </source>
</evidence>
<dbReference type="RefSeq" id="WP_005682376.1">
    <property type="nucleotide sequence ID" value="NZ_CABMOQ010000018.1"/>
</dbReference>
<evidence type="ECO:0000256" key="1">
    <source>
        <dbReference type="SAM" id="Phobius"/>
    </source>
</evidence>
<evidence type="ECO:0000313" key="8">
    <source>
        <dbReference type="EMBL" id="RGY25280.1"/>
    </source>
</evidence>
<evidence type="ECO:0000313" key="14">
    <source>
        <dbReference type="Proteomes" id="UP000283512"/>
    </source>
</evidence>
<evidence type="ECO:0000313" key="4">
    <source>
        <dbReference type="EMBL" id="KAA5481422.1"/>
    </source>
</evidence>
<proteinExistence type="predicted"/>
<feature type="transmembrane region" description="Helical" evidence="1">
    <location>
        <begin position="122"/>
        <end position="144"/>
    </location>
</feature>
<reference evidence="17 18" key="3">
    <citation type="journal article" date="2019" name="Nat. Med.">
        <title>A library of human gut bacterial isolates paired with longitudinal multiomics data enables mechanistic microbiome research.</title>
        <authorList>
            <person name="Poyet M."/>
            <person name="Groussin M."/>
            <person name="Gibbons S.M."/>
            <person name="Avila-Pacheco J."/>
            <person name="Jiang X."/>
            <person name="Kearney S.M."/>
            <person name="Perrotta A.R."/>
            <person name="Berdy B."/>
            <person name="Zhao S."/>
            <person name="Lieberman T.D."/>
            <person name="Swanson P.K."/>
            <person name="Smith M."/>
            <person name="Roesemann S."/>
            <person name="Alexander J.E."/>
            <person name="Rich S.A."/>
            <person name="Livny J."/>
            <person name="Vlamakis H."/>
            <person name="Clish C."/>
            <person name="Bullock K."/>
            <person name="Deik A."/>
            <person name="Scott J."/>
            <person name="Pierce K.A."/>
            <person name="Xavier R.J."/>
            <person name="Alm E.J."/>
        </authorList>
    </citation>
    <scope>NUCLEOTIDE SEQUENCE [LARGE SCALE GENOMIC DNA]</scope>
    <source>
        <strain evidence="6 17">BIOML-A19</strain>
        <strain evidence="5 19">BIOML-A21</strain>
        <strain evidence="4 18">BIOML-A25</strain>
    </source>
</reference>